<accession>A0A1Y2EG82</accession>
<protein>
    <submittedName>
        <fullName evidence="2">Uncharacterized protein</fullName>
    </submittedName>
</protein>
<feature type="transmembrane region" description="Helical" evidence="1">
    <location>
        <begin position="68"/>
        <end position="85"/>
    </location>
</feature>
<evidence type="ECO:0000313" key="2">
    <source>
        <dbReference type="EMBL" id="ORY70588.1"/>
    </source>
</evidence>
<gene>
    <name evidence="2" type="ORF">LY90DRAFT_207434</name>
</gene>
<reference evidence="2 3" key="1">
    <citation type="submission" date="2016-08" db="EMBL/GenBank/DDBJ databases">
        <title>A Parts List for Fungal Cellulosomes Revealed by Comparative Genomics.</title>
        <authorList>
            <consortium name="DOE Joint Genome Institute"/>
            <person name="Haitjema C.H."/>
            <person name="Gilmore S.P."/>
            <person name="Henske J.K."/>
            <person name="Solomon K.V."/>
            <person name="De Groot R."/>
            <person name="Kuo A."/>
            <person name="Mondo S.J."/>
            <person name="Salamov A.A."/>
            <person name="Labutti K."/>
            <person name="Zhao Z."/>
            <person name="Chiniquy J."/>
            <person name="Barry K."/>
            <person name="Brewer H.M."/>
            <person name="Purvine S.O."/>
            <person name="Wright A.T."/>
            <person name="Boxma B."/>
            <person name="Van Alen T."/>
            <person name="Hackstein J.H."/>
            <person name="Baker S.E."/>
            <person name="Grigoriev I.V."/>
            <person name="O'Malley M.A."/>
        </authorList>
    </citation>
    <scope>NUCLEOTIDE SEQUENCE [LARGE SCALE GENOMIC DNA]</scope>
    <source>
        <strain evidence="2 3">G1</strain>
    </source>
</reference>
<comment type="caution">
    <text evidence="2">The sequence shown here is derived from an EMBL/GenBank/DDBJ whole genome shotgun (WGS) entry which is preliminary data.</text>
</comment>
<dbReference type="Proteomes" id="UP000193920">
    <property type="component" value="Unassembled WGS sequence"/>
</dbReference>
<keyword evidence="1" id="KW-1133">Transmembrane helix</keyword>
<keyword evidence="1" id="KW-0472">Membrane</keyword>
<evidence type="ECO:0000256" key="1">
    <source>
        <dbReference type="SAM" id="Phobius"/>
    </source>
</evidence>
<sequence length="88" mass="10995">MSIEIYIMKKKMNIYIFPINHELNGKKEKKNIFIKEFILMQTKYSGYIISFLYIYIYIFFYYILKKKVLDFILVYFVNIYIYLLIKKK</sequence>
<organism evidence="2 3">
    <name type="scientific">Neocallimastix californiae</name>
    <dbReference type="NCBI Taxonomy" id="1754190"/>
    <lineage>
        <taxon>Eukaryota</taxon>
        <taxon>Fungi</taxon>
        <taxon>Fungi incertae sedis</taxon>
        <taxon>Chytridiomycota</taxon>
        <taxon>Chytridiomycota incertae sedis</taxon>
        <taxon>Neocallimastigomycetes</taxon>
        <taxon>Neocallimastigales</taxon>
        <taxon>Neocallimastigaceae</taxon>
        <taxon>Neocallimastix</taxon>
    </lineage>
</organism>
<proteinExistence type="predicted"/>
<keyword evidence="3" id="KW-1185">Reference proteome</keyword>
<keyword evidence="1" id="KW-0812">Transmembrane</keyword>
<evidence type="ECO:0000313" key="3">
    <source>
        <dbReference type="Proteomes" id="UP000193920"/>
    </source>
</evidence>
<feature type="transmembrane region" description="Helical" evidence="1">
    <location>
        <begin position="44"/>
        <end position="62"/>
    </location>
</feature>
<dbReference type="EMBL" id="MCOG01000043">
    <property type="protein sequence ID" value="ORY70588.1"/>
    <property type="molecule type" value="Genomic_DNA"/>
</dbReference>
<dbReference type="AlphaFoldDB" id="A0A1Y2EG82"/>
<name>A0A1Y2EG82_9FUNG</name>